<name>A0A8S5U7P1_9CAUD</name>
<organism evidence="2">
    <name type="scientific">Siphoviridae sp. ctLKT1</name>
    <dbReference type="NCBI Taxonomy" id="2825451"/>
    <lineage>
        <taxon>Viruses</taxon>
        <taxon>Duplodnaviria</taxon>
        <taxon>Heunggongvirae</taxon>
        <taxon>Uroviricota</taxon>
        <taxon>Caudoviricetes</taxon>
    </lineage>
</organism>
<feature type="transmembrane region" description="Helical" evidence="1">
    <location>
        <begin position="7"/>
        <end position="29"/>
    </location>
</feature>
<reference evidence="2" key="1">
    <citation type="journal article" date="2021" name="Proc. Natl. Acad. Sci. U.S.A.">
        <title>A Catalog of Tens of Thousands of Viruses from Human Metagenomes Reveals Hidden Associations with Chronic Diseases.</title>
        <authorList>
            <person name="Tisza M.J."/>
            <person name="Buck C.B."/>
        </authorList>
    </citation>
    <scope>NUCLEOTIDE SEQUENCE</scope>
    <source>
        <strain evidence="2">CtLKT1</strain>
    </source>
</reference>
<proteinExistence type="predicted"/>
<sequence>METLADIWLWIQFLVPYVFNILLIVYLWYTNARMRKLEKKIAPFELLIKKGCRISVIRYSDKEDSPSED</sequence>
<accession>A0A8S5U7P1</accession>
<evidence type="ECO:0000313" key="2">
    <source>
        <dbReference type="EMBL" id="DAF90505.1"/>
    </source>
</evidence>
<keyword evidence="1" id="KW-1133">Transmembrane helix</keyword>
<keyword evidence="1" id="KW-0812">Transmembrane</keyword>
<protein>
    <submittedName>
        <fullName evidence="2">Potassium voltage-gated channel subfamily E, Membrane protein, Ion channel</fullName>
    </submittedName>
</protein>
<keyword evidence="1" id="KW-0472">Membrane</keyword>
<evidence type="ECO:0000256" key="1">
    <source>
        <dbReference type="SAM" id="Phobius"/>
    </source>
</evidence>
<dbReference type="EMBL" id="BK016030">
    <property type="protein sequence ID" value="DAF90505.1"/>
    <property type="molecule type" value="Genomic_DNA"/>
</dbReference>